<evidence type="ECO:0007829" key="7">
    <source>
        <dbReference type="PeptideAtlas" id="F5GWH6"/>
    </source>
</evidence>
<feature type="coiled-coil region" evidence="4">
    <location>
        <begin position="70"/>
        <end position="136"/>
    </location>
</feature>
<reference evidence="5" key="5">
    <citation type="submission" date="2025-09" db="UniProtKB">
        <authorList>
            <consortium name="Ensembl"/>
        </authorList>
    </citation>
    <scope>IDENTIFICATION</scope>
</reference>
<dbReference type="ExpressionAtlas" id="F5GWH6">
    <property type="expression patterns" value="baseline and differential"/>
</dbReference>
<dbReference type="Ensembl" id="ENST00000536408.2">
    <property type="protein sequence ID" value="ENSP00000441835.2"/>
    <property type="gene ID" value="ENSG00000139437.19"/>
</dbReference>
<dbReference type="ProteomicsDB" id="24118"/>
<keyword evidence="7 8" id="KW-1267">Proteomics identification</keyword>
<dbReference type="HGNC" id="HGNC:28135">
    <property type="gene designation" value="TCHP"/>
</dbReference>
<dbReference type="PANTHER" id="PTHR31183">
    <property type="entry name" value="TRICHOPLEIN KERATIN FILAMENT-BINDING PROTEIN FAMILY MEMBER"/>
    <property type="match status" value="1"/>
</dbReference>
<name>F5GWH6_HUMAN</name>
<dbReference type="GeneTree" id="ENSGT01120000271979"/>
<dbReference type="UCSC" id="uc058tar.1">
    <property type="organism name" value="human"/>
</dbReference>
<reference evidence="5 6" key="1">
    <citation type="journal article" date="2001" name="Nature">
        <title>Initial sequencing and analysis of the human genome.</title>
        <authorList>
            <consortium name="International Human Genome Sequencing Consortium"/>
            <person name="Lander E.S."/>
            <person name="Linton L.M."/>
            <person name="Birren B."/>
            <person name="Nusbaum C."/>
            <person name="Zody M.C."/>
            <person name="Baldwin J."/>
            <person name="Devon K."/>
            <person name="Dewar K."/>
            <person name="Doyle M."/>
            <person name="FitzHugh W."/>
            <person name="Funke R."/>
            <person name="Gage D."/>
            <person name="Harris K."/>
            <person name="Heaford A."/>
            <person name="Howland J."/>
            <person name="Kann L."/>
            <person name="Lehoczky J."/>
            <person name="LeVine R."/>
            <person name="McEwan P."/>
            <person name="McKernan K."/>
            <person name="Meldrim J."/>
            <person name="Mesirov J.P."/>
            <person name="Miranda C."/>
            <person name="Morris W."/>
            <person name="Naylor J."/>
            <person name="Raymond C."/>
            <person name="Rosetti M."/>
            <person name="Santos R."/>
            <person name="Sheridan A."/>
            <person name="Sougnez C."/>
            <person name="Stange-Thomann N."/>
            <person name="Stojanovic N."/>
            <person name="Subramanian A."/>
            <person name="Wyman D."/>
            <person name="Rogers J."/>
            <person name="Sulston J."/>
            <person name="Ainscough R."/>
            <person name="Beck S."/>
            <person name="Bentley D."/>
            <person name="Burton J."/>
            <person name="Clee C."/>
            <person name="Carter N."/>
            <person name="Coulson A."/>
            <person name="Deadman R."/>
            <person name="Deloukas P."/>
            <person name="Dunham A."/>
            <person name="Dunham I."/>
            <person name="Durbin R."/>
            <person name="French L."/>
            <person name="Grafham D."/>
            <person name="Gregory S."/>
            <person name="Hubbard T."/>
            <person name="Humphray S."/>
            <person name="Hunt A."/>
            <person name="Jones M."/>
            <person name="Lloyd C."/>
            <person name="McMurray A."/>
            <person name="Matthews L."/>
            <person name="Mercer S."/>
            <person name="Milne S."/>
            <person name="Mullikin J.C."/>
            <person name="Mungall A."/>
            <person name="Plumb R."/>
            <person name="Ross M."/>
            <person name="Shownkeen R."/>
            <person name="Sims S."/>
            <person name="Waterston R.H."/>
            <person name="Wilson R.K."/>
            <person name="Hillier L.W."/>
            <person name="McPherson J.D."/>
            <person name="Marra M.A."/>
            <person name="Mardis E.R."/>
            <person name="Fulton L.A."/>
            <person name="Chinwalla A.T."/>
            <person name="Pepin K.H."/>
            <person name="Gish W.R."/>
            <person name="Chissoe S.L."/>
            <person name="Wendl M.C."/>
            <person name="Delehaunty K.D."/>
            <person name="Miner T.L."/>
            <person name="Delehaunty A."/>
            <person name="Kramer J.B."/>
            <person name="Cook L.L."/>
            <person name="Fulton R.S."/>
            <person name="Johnson D.L."/>
            <person name="Minx P.J."/>
            <person name="Clifton S.W."/>
            <person name="Hawkins T."/>
            <person name="Branscomb E."/>
            <person name="Predki P."/>
            <person name="Richardson P."/>
            <person name="Wenning S."/>
            <person name="Slezak T."/>
            <person name="Doggett N."/>
            <person name="Cheng J.F."/>
            <person name="Olsen A."/>
            <person name="Lucas S."/>
            <person name="Elkin C."/>
            <person name="Uberbacher E."/>
            <person name="Frazier M."/>
            <person name="Gibbs R.A."/>
            <person name="Muzny D.M."/>
            <person name="Scherer S.E."/>
            <person name="Bouck J.B."/>
            <person name="Sodergren E.J."/>
            <person name="Worley K.C."/>
            <person name="Rives C.M."/>
            <person name="Gorrell J.H."/>
            <person name="Metzker M.L."/>
            <person name="Naylor S.L."/>
            <person name="Kucherlapati R.S."/>
            <person name="Nelson D.L."/>
            <person name="Weinstock G.M."/>
            <person name="Sakaki Y."/>
            <person name="Fujiyama A."/>
            <person name="Hattori M."/>
            <person name="Yada T."/>
            <person name="Toyoda A."/>
            <person name="Itoh T."/>
            <person name="Kawagoe C."/>
            <person name="Watanabe H."/>
            <person name="Totoki Y."/>
            <person name="Taylor T."/>
            <person name="Weissenbach J."/>
            <person name="Heilig R."/>
            <person name="Saurin W."/>
            <person name="Artiguenave F."/>
            <person name="Brottier P."/>
            <person name="Bruls T."/>
            <person name="Pelletier E."/>
            <person name="Robert C."/>
            <person name="Wincker P."/>
            <person name="Smith D.R."/>
            <person name="Doucette-Stamm L."/>
            <person name="Rubenfield M."/>
            <person name="Weinstock K."/>
            <person name="Lee H.M."/>
            <person name="Dubois J."/>
            <person name="Rosenthal A."/>
            <person name="Platzer M."/>
            <person name="Nyakatura G."/>
            <person name="Taudien S."/>
            <person name="Rump A."/>
            <person name="Yang H."/>
            <person name="Yu J."/>
            <person name="Wang J."/>
            <person name="Huang G."/>
            <person name="Gu J."/>
            <person name="Hood L."/>
            <person name="Rowen L."/>
            <person name="Madan A."/>
            <person name="Qin S."/>
            <person name="Davis R.W."/>
            <person name="Federspiel N.A."/>
            <person name="Abola A.P."/>
            <person name="Proctor M.J."/>
            <person name="Myers R.M."/>
            <person name="Schmutz J."/>
            <person name="Dickson M."/>
            <person name="Grimwood J."/>
            <person name="Cox D.R."/>
            <person name="Olson M.V."/>
            <person name="Kaul R."/>
            <person name="Raymond C."/>
            <person name="Shimizu N."/>
            <person name="Kawasaki K."/>
            <person name="Minoshima S."/>
            <person name="Evans G.A."/>
            <person name="Athanasiou M."/>
            <person name="Schultz R."/>
            <person name="Roe B.A."/>
            <person name="Chen F."/>
            <person name="Pan H."/>
            <person name="Ramser J."/>
            <person name="Lehrach H."/>
            <person name="Reinhardt R."/>
            <person name="McCombie W.R."/>
            <person name="de la Bastide M."/>
            <person name="Dedhia N."/>
            <person name="Blocker H."/>
            <person name="Hornischer K."/>
            <person name="Nordsiek G."/>
            <person name="Agarwala R."/>
            <person name="Aravind L."/>
            <person name="Bailey J.A."/>
            <person name="Bateman A."/>
            <person name="Batzoglou S."/>
            <person name="Birney E."/>
            <person name="Bork P."/>
            <person name="Brown D.G."/>
            <person name="Burge C.B."/>
            <person name="Cerutti L."/>
            <person name="Chen H.C."/>
            <person name="Church D."/>
            <person name="Clamp M."/>
            <person name="Copley R.R."/>
            <person name="Doerks T."/>
            <person name="Eddy S.R."/>
            <person name="Eichler E.E."/>
            <person name="Furey T.S."/>
            <person name="Galagan J."/>
            <person name="Gilbert J.G."/>
            <person name="Harmon C."/>
            <person name="Hayashizaki Y."/>
            <person name="Haussler D."/>
            <person name="Hermjakob H."/>
            <person name="Hokamp K."/>
            <person name="Jang W."/>
            <person name="Johnson L.S."/>
            <person name="Jones T.A."/>
            <person name="Kasif S."/>
            <person name="Kaspryzk A."/>
            <person name="Kennedy S."/>
            <person name="Kent W.J."/>
            <person name="Kitts P."/>
            <person name="Koonin E.V."/>
            <person name="Korf I."/>
            <person name="Kulp D."/>
            <person name="Lancet D."/>
            <person name="Lowe T.M."/>
            <person name="McLysaght A."/>
            <person name="Mikkelsen T."/>
            <person name="Moran J.V."/>
            <person name="Mulder N."/>
            <person name="Pollara V.J."/>
            <person name="Ponting C.P."/>
            <person name="Schuler G."/>
            <person name="Schultz J."/>
            <person name="Slater G."/>
            <person name="Smit A.F."/>
            <person name="Stupka E."/>
            <person name="Szustakowski J."/>
            <person name="Thierry-Mieg D."/>
            <person name="Thierry-Mieg J."/>
            <person name="Wagner L."/>
            <person name="Wallis J."/>
            <person name="Wheeler R."/>
            <person name="Williams A."/>
            <person name="Wolf Y.I."/>
            <person name="Wolfe K.H."/>
            <person name="Yang S.P."/>
            <person name="Yeh R.F."/>
            <person name="Collins F."/>
            <person name="Guyer M.S."/>
            <person name="Peterson J."/>
            <person name="Felsenfeld A."/>
            <person name="Wetterstrand K.A."/>
            <person name="Patrinos A."/>
            <person name="Morgan M.J."/>
            <person name="de Jong P."/>
            <person name="Catanese J.J."/>
            <person name="Osoegawa K."/>
            <person name="Shizuya H."/>
            <person name="Choi S."/>
            <person name="Chen Y.J."/>
        </authorList>
    </citation>
    <scope>NUCLEOTIDE SEQUENCE [LARGE SCALE GENOMIC DNA]</scope>
</reference>
<dbReference type="Proteomes" id="UP000005640">
    <property type="component" value="Chromosome 12"/>
</dbReference>
<dbReference type="EMBL" id="AC084876">
    <property type="status" value="NOT_ANNOTATED_CDS"/>
    <property type="molecule type" value="Genomic_DNA"/>
</dbReference>
<proteinExistence type="evidence at protein level"/>
<evidence type="ECO:0000313" key="6">
    <source>
        <dbReference type="Proteomes" id="UP000005640"/>
    </source>
</evidence>
<keyword evidence="4" id="KW-0175">Coiled coil</keyword>
<protein>
    <submittedName>
        <fullName evidence="5">Trichoplein keratin filament binding</fullName>
    </submittedName>
</protein>
<dbReference type="ChiTaRS" id="TCHP">
    <property type="organism name" value="human"/>
</dbReference>
<feature type="non-terminal residue" evidence="5">
    <location>
        <position position="174"/>
    </location>
</feature>
<evidence type="ECO:0000256" key="2">
    <source>
        <dbReference type="ARBA" id="ARBA00022490"/>
    </source>
</evidence>
<dbReference type="SMR" id="F5GWH6"/>
<gene>
    <name evidence="5" type="primary">TCHP</name>
</gene>
<keyword evidence="6" id="KW-1185">Reference proteome</keyword>
<dbReference type="AlphaFoldDB" id="F5GWH6"/>
<evidence type="ECO:0000256" key="1">
    <source>
        <dbReference type="ARBA" id="ARBA00004245"/>
    </source>
</evidence>
<evidence type="ECO:0000256" key="4">
    <source>
        <dbReference type="SAM" id="Coils"/>
    </source>
</evidence>
<dbReference type="HOGENOM" id="CLU_131862_0_0_1"/>
<dbReference type="MassIVE" id="F5GWH6"/>
<dbReference type="OpenTargets" id="ENSG00000139437"/>
<dbReference type="OrthoDB" id="6431598at2759"/>
<keyword evidence="3" id="KW-0206">Cytoskeleton</keyword>
<keyword evidence="2" id="KW-0963">Cytoplasm</keyword>
<reference evidence="5" key="4">
    <citation type="submission" date="2025-08" db="UniProtKB">
        <authorList>
            <consortium name="Ensembl"/>
        </authorList>
    </citation>
    <scope>IDENTIFICATION</scope>
</reference>
<dbReference type="Ensembl" id="ENST00000536408.2">
    <property type="protein sequence ID" value="ENSP00000441835.2"/>
    <property type="gene ID" value="ENSG00000139437.18"/>
</dbReference>
<dbReference type="OMA" id="QNSHYFR"/>
<dbReference type="VEuPathDB" id="HostDB:ENSG00000139437"/>
<dbReference type="GO" id="GO:0005856">
    <property type="term" value="C:cytoskeleton"/>
    <property type="evidence" value="ECO:0007669"/>
    <property type="project" value="UniProtKB-SubCell"/>
</dbReference>
<comment type="subcellular location">
    <subcellularLocation>
        <location evidence="1">Cytoplasm</location>
        <location evidence="1">Cytoskeleton</location>
    </subcellularLocation>
</comment>
<reference evidence="5 6" key="2">
    <citation type="journal article" date="2004" name="Nature">
        <title>Finishing the euchromatic sequence of the human genome.</title>
        <authorList>
            <consortium name="International Human Genome Sequencing Consortium"/>
        </authorList>
    </citation>
    <scope>NUCLEOTIDE SEQUENCE [LARGE SCALE GENOMIC DNA]</scope>
</reference>
<organism evidence="5 6">
    <name type="scientific">Homo sapiens</name>
    <name type="common">Human</name>
    <dbReference type="NCBI Taxonomy" id="9606"/>
    <lineage>
        <taxon>Eukaryota</taxon>
        <taxon>Metazoa</taxon>
        <taxon>Chordata</taxon>
        <taxon>Craniata</taxon>
        <taxon>Vertebrata</taxon>
        <taxon>Euteleostomi</taxon>
        <taxon>Mammalia</taxon>
        <taxon>Eutheria</taxon>
        <taxon>Euarchontoglires</taxon>
        <taxon>Primates</taxon>
        <taxon>Haplorrhini</taxon>
        <taxon>Catarrhini</taxon>
        <taxon>Hominidae</taxon>
        <taxon>Homo</taxon>
    </lineage>
</organism>
<dbReference type="Bgee" id="ENSG00000139437">
    <property type="expression patterns" value="Expressed in sural nerve and 167 other cell types or tissues"/>
</dbReference>
<evidence type="ECO:0007829" key="8">
    <source>
        <dbReference type="ProteomicsDB" id="F5GWH6"/>
    </source>
</evidence>
<dbReference type="InterPro" id="IPR043596">
    <property type="entry name" value="CFAP53/TCHP"/>
</dbReference>
<accession>F5GWH6</accession>
<dbReference type="PANTHER" id="PTHR31183:SF2">
    <property type="entry name" value="TRICHOPLEIN KERATIN FILAMENT-BINDING PROTEIN"/>
    <property type="match status" value="1"/>
</dbReference>
<sequence length="174" mass="21585">MALPTLPSYWCSQQRLNQQLARQREQEARLRQQWEQNSRYFRMSDICSSKQAEWSSKTSYQRSMHAYQREKMKEEKRRSLEARREKLRQLMQEEQDLLARELEELRLSMNLQERRIREQHGKLKSAKEEQRKLIAEQLLYEHWKKNNPKLREMELDLHQKHVVNSWEMQKEEKK</sequence>
<dbReference type="Antibodypedia" id="49415">
    <property type="antibodies" value="149 antibodies from 25 providers"/>
</dbReference>
<evidence type="ECO:0000256" key="3">
    <source>
        <dbReference type="ARBA" id="ARBA00023212"/>
    </source>
</evidence>
<evidence type="ECO:0000313" key="5">
    <source>
        <dbReference type="Ensembl" id="ENSP00000441835.2"/>
    </source>
</evidence>
<reference evidence="5 6" key="3">
    <citation type="journal article" date="2006" name="Nature">
        <title>The finished DNA sequence of human chromosome 12.</title>
        <authorList>
            <consortium name="Baylor College of Medicine Human Genome Sequencing Center Sequence Production Team"/>
            <person name="Scherer S.E."/>
            <person name="Muzny D.M."/>
            <person name="Buhay C.J."/>
            <person name="Chen R."/>
            <person name="Cree A."/>
            <person name="Ding Y."/>
            <person name="Dugan-Rocha S."/>
            <person name="Gill R."/>
            <person name="Gunaratne P."/>
            <person name="Harris R.A."/>
            <person name="Hawes A.C."/>
            <person name="Hernandez J."/>
            <person name="Hodgson A.V."/>
            <person name="Hume J."/>
            <person name="Jackson A."/>
            <person name="Khan Z.M."/>
            <person name="Kovar-Smith C."/>
            <person name="Lewis L.R."/>
            <person name="Lozado R.J."/>
            <person name="Metzker M.L."/>
            <person name="Milosavljevic A."/>
            <person name="Miner G.R."/>
            <person name="Montgomery K.T."/>
            <person name="Morgan M.B."/>
            <person name="Nazareth L.V."/>
            <person name="Scott G."/>
            <person name="Sodergren E."/>
            <person name="Song X.Z."/>
            <person name="Steffen D."/>
            <person name="Lovering R.C."/>
            <person name="Wheeler D.A."/>
            <person name="Worley K.C."/>
            <person name="Yuan Y."/>
            <person name="Zhang Z."/>
            <person name="Adams C.Q."/>
            <person name="Ansari-Lari M.A."/>
            <person name="Ayele M."/>
            <person name="Brown M.J."/>
            <person name="Chen G."/>
            <person name="Chen Z."/>
            <person name="Clerc-Blankenburg K.P."/>
            <person name="Davis C."/>
            <person name="Delgado O."/>
            <person name="Dinh H.H."/>
            <person name="Draper H."/>
            <person name="Gonzalez-Garay M.L."/>
            <person name="Havlak P."/>
            <person name="Jackson L.R."/>
            <person name="Jacob L.S."/>
            <person name="Kelly S.H."/>
            <person name="Li L."/>
            <person name="Li Z."/>
            <person name="Liu J."/>
            <person name="Liu W."/>
            <person name="Lu J."/>
            <person name="Maheshwari M."/>
            <person name="Nguyen B.V."/>
            <person name="Okwuonu G.O."/>
            <person name="Pasternak S."/>
            <person name="Perez L.M."/>
            <person name="Plopper F.J."/>
            <person name="Santibanez J."/>
            <person name="Shen H."/>
            <person name="Tabor P.E."/>
            <person name="Verduzco D."/>
            <person name="Waldron L."/>
            <person name="Wang Q."/>
            <person name="Williams G.A."/>
            <person name="Zhang J."/>
            <person name="Zhou J."/>
            <person name="Allen C.C."/>
            <person name="Amin A.G."/>
            <person name="Anyalebechi V."/>
            <person name="Bailey M."/>
            <person name="Barbaria J.A."/>
            <person name="Bimage K.E."/>
            <person name="Bryant N.P."/>
            <person name="Burch P.E."/>
            <person name="Burkett C.E."/>
            <person name="Burrell K.L."/>
            <person name="Calderon E."/>
            <person name="Cardenas V."/>
            <person name="Carter K."/>
            <person name="Casias K."/>
            <person name="Cavazos I."/>
            <person name="Cavazos S.R."/>
            <person name="Ceasar H."/>
            <person name="Chacko J."/>
            <person name="Chan S.N."/>
            <person name="Chavez D."/>
            <person name="Christopoulos C."/>
            <person name="Chu J."/>
            <person name="Cockrell R."/>
            <person name="Cox C.D."/>
            <person name="Dang M."/>
            <person name="Dathorne S.R."/>
            <person name="David R."/>
            <person name="Davis C.M."/>
            <person name="Davy-Carroll L."/>
            <person name="Deshazo D.R."/>
            <person name="Donlin J.E."/>
            <person name="D'Souza L."/>
            <person name="Eaves K.A."/>
            <person name="Egan A."/>
            <person name="Emery-Cohen A.J."/>
            <person name="Escotto M."/>
            <person name="Flagg N."/>
            <person name="Forbes L.D."/>
            <person name="Gabisi A.M."/>
            <person name="Garza M."/>
            <person name="Hamilton C."/>
            <person name="Henderson N."/>
            <person name="Hernandez O."/>
            <person name="Hines S."/>
            <person name="Hogues M.E."/>
            <person name="Huang M."/>
            <person name="Idlebird D.G."/>
            <person name="Johnson R."/>
            <person name="Jolivet A."/>
            <person name="Jones S."/>
            <person name="Kagan R."/>
            <person name="King L.M."/>
            <person name="Leal B."/>
            <person name="Lebow H."/>
            <person name="Lee S."/>
            <person name="LeVan J.M."/>
            <person name="Lewis L.C."/>
            <person name="London P."/>
            <person name="Lorensuhewa L.M."/>
            <person name="Loulseged H."/>
            <person name="Lovett D.A."/>
            <person name="Lucier A."/>
            <person name="Lucier R.L."/>
            <person name="Ma J."/>
            <person name="Madu R.C."/>
            <person name="Mapua P."/>
            <person name="Martindale A.D."/>
            <person name="Martinez E."/>
            <person name="Massey E."/>
            <person name="Mawhiney S."/>
            <person name="Meador M.G."/>
            <person name="Mendez S."/>
            <person name="Mercado C."/>
            <person name="Mercado I.C."/>
            <person name="Merritt C.E."/>
            <person name="Miner Z.L."/>
            <person name="Minja E."/>
            <person name="Mitchell T."/>
            <person name="Mohabbat F."/>
            <person name="Mohabbat K."/>
            <person name="Montgomery B."/>
            <person name="Moore N."/>
            <person name="Morris S."/>
            <person name="Munidasa M."/>
            <person name="Ngo R.N."/>
            <person name="Nguyen N.B."/>
            <person name="Nickerson E."/>
            <person name="Nwaokelemeh O.O."/>
            <person name="Nwokenkwo S."/>
            <person name="Obregon M."/>
            <person name="Oguh M."/>
            <person name="Oragunye N."/>
            <person name="Oviedo R.J."/>
            <person name="Parish B.J."/>
            <person name="Parker D.N."/>
            <person name="Parrish J."/>
            <person name="Parks K.L."/>
            <person name="Paul H.A."/>
            <person name="Payton B.A."/>
            <person name="Perez A."/>
            <person name="Perrin W."/>
            <person name="Pickens A."/>
            <person name="Primus E.L."/>
            <person name="Pu L.L."/>
            <person name="Puazo M."/>
            <person name="Quiles M.M."/>
            <person name="Quiroz J.B."/>
            <person name="Rabata D."/>
            <person name="Reeves K."/>
            <person name="Ruiz S.J."/>
            <person name="Shao H."/>
            <person name="Sisson I."/>
            <person name="Sonaike T."/>
            <person name="Sorelle R.P."/>
            <person name="Sutton A.E."/>
            <person name="Svatek A.F."/>
            <person name="Svetz L.A."/>
            <person name="Tamerisa K.S."/>
            <person name="Taylor T.R."/>
            <person name="Teague B."/>
            <person name="Thomas N."/>
            <person name="Thorn R.D."/>
            <person name="Trejos Z.Y."/>
            <person name="Trevino B.K."/>
            <person name="Ukegbu O.N."/>
            <person name="Urban J.B."/>
            <person name="Vasquez L.I."/>
            <person name="Vera V.A."/>
            <person name="Villasana D.M."/>
            <person name="Wang L."/>
            <person name="Ward-Moore S."/>
            <person name="Warren J.T."/>
            <person name="Wei X."/>
            <person name="White F."/>
            <person name="Williamson A.L."/>
            <person name="Wleczyk R."/>
            <person name="Wooden H.S."/>
            <person name="Wooden S.H."/>
            <person name="Yen J."/>
            <person name="Yoon L."/>
            <person name="Yoon V."/>
            <person name="Zorrilla S.E."/>
            <person name="Nelson D."/>
            <person name="Kucherlapati R."/>
            <person name="Weinstock G."/>
            <person name="Gibbs R.A."/>
            <person name="null."/>
        </authorList>
    </citation>
    <scope>NUCLEOTIDE SEQUENCE [LARGE SCALE GENOMIC DNA]</scope>
</reference>